<name>A0ABU1TWH8_9BACL</name>
<reference evidence="1 2" key="1">
    <citation type="submission" date="2023-07" db="EMBL/GenBank/DDBJ databases">
        <title>Sorghum-associated microbial communities from plants grown in Nebraska, USA.</title>
        <authorList>
            <person name="Schachtman D."/>
        </authorList>
    </citation>
    <scope>NUCLEOTIDE SEQUENCE [LARGE SCALE GENOMIC DNA]</scope>
    <source>
        <strain evidence="1 2">BE211</strain>
    </source>
</reference>
<organism evidence="1 2">
    <name type="scientific">Fictibacillus barbaricus</name>
    <dbReference type="NCBI Taxonomy" id="182136"/>
    <lineage>
        <taxon>Bacteria</taxon>
        <taxon>Bacillati</taxon>
        <taxon>Bacillota</taxon>
        <taxon>Bacilli</taxon>
        <taxon>Bacillales</taxon>
        <taxon>Fictibacillaceae</taxon>
        <taxon>Fictibacillus</taxon>
    </lineage>
</organism>
<protein>
    <submittedName>
        <fullName evidence="1">Uncharacterized protein</fullName>
    </submittedName>
</protein>
<keyword evidence="2" id="KW-1185">Reference proteome</keyword>
<dbReference type="EMBL" id="JAVDWA010000001">
    <property type="protein sequence ID" value="MDR7071541.1"/>
    <property type="molecule type" value="Genomic_DNA"/>
</dbReference>
<sequence length="35" mass="4194">MNYNNVRRAEELSTPFLLAKENFFIKRGKMAYIID</sequence>
<evidence type="ECO:0000313" key="2">
    <source>
        <dbReference type="Proteomes" id="UP001258181"/>
    </source>
</evidence>
<dbReference type="Proteomes" id="UP001258181">
    <property type="component" value="Unassembled WGS sequence"/>
</dbReference>
<accession>A0ABU1TWH8</accession>
<gene>
    <name evidence="1" type="ORF">J2X07_000516</name>
</gene>
<comment type="caution">
    <text evidence="1">The sequence shown here is derived from an EMBL/GenBank/DDBJ whole genome shotgun (WGS) entry which is preliminary data.</text>
</comment>
<proteinExistence type="predicted"/>
<evidence type="ECO:0000313" key="1">
    <source>
        <dbReference type="EMBL" id="MDR7071541.1"/>
    </source>
</evidence>